<keyword evidence="2" id="KW-1185">Reference proteome</keyword>
<evidence type="ECO:0000313" key="1">
    <source>
        <dbReference type="EnsemblPlants" id="Pp3c21_12170V3.2"/>
    </source>
</evidence>
<name>A0A7I4C4J0_PHYPA</name>
<dbReference type="Proteomes" id="UP000006727">
    <property type="component" value="Chromosome 21"/>
</dbReference>
<accession>A0A7I4C4J0</accession>
<reference evidence="1" key="3">
    <citation type="submission" date="2020-12" db="UniProtKB">
        <authorList>
            <consortium name="EnsemblPlants"/>
        </authorList>
    </citation>
    <scope>IDENTIFICATION</scope>
</reference>
<proteinExistence type="predicted"/>
<organism evidence="1 2">
    <name type="scientific">Physcomitrium patens</name>
    <name type="common">Spreading-leaved earth moss</name>
    <name type="synonym">Physcomitrella patens</name>
    <dbReference type="NCBI Taxonomy" id="3218"/>
    <lineage>
        <taxon>Eukaryota</taxon>
        <taxon>Viridiplantae</taxon>
        <taxon>Streptophyta</taxon>
        <taxon>Embryophyta</taxon>
        <taxon>Bryophyta</taxon>
        <taxon>Bryophytina</taxon>
        <taxon>Bryopsida</taxon>
        <taxon>Funariidae</taxon>
        <taxon>Funariales</taxon>
        <taxon>Funariaceae</taxon>
        <taxon>Physcomitrium</taxon>
    </lineage>
</organism>
<sequence length="67" mass="7563">MDLVSTSPHAPSGFFLGLWFYVRSGRLSSGRVALLEWNRRSEPFNVIARWNELGIANGTPITTIKRD</sequence>
<dbReference type="Gramene" id="Pp3c21_12170V3.2">
    <property type="protein sequence ID" value="Pp3c21_12170V3.2"/>
    <property type="gene ID" value="Pp3c21_12170"/>
</dbReference>
<dbReference type="EnsemblPlants" id="Pp3c21_12170V3.2">
    <property type="protein sequence ID" value="Pp3c21_12170V3.2"/>
    <property type="gene ID" value="Pp3c21_12170"/>
</dbReference>
<reference evidence="1 2" key="1">
    <citation type="journal article" date="2008" name="Science">
        <title>The Physcomitrella genome reveals evolutionary insights into the conquest of land by plants.</title>
        <authorList>
            <person name="Rensing S."/>
            <person name="Lang D."/>
            <person name="Zimmer A."/>
            <person name="Terry A."/>
            <person name="Salamov A."/>
            <person name="Shapiro H."/>
            <person name="Nishiyama T."/>
            <person name="Perroud P.-F."/>
            <person name="Lindquist E."/>
            <person name="Kamisugi Y."/>
            <person name="Tanahashi T."/>
            <person name="Sakakibara K."/>
            <person name="Fujita T."/>
            <person name="Oishi K."/>
            <person name="Shin-I T."/>
            <person name="Kuroki Y."/>
            <person name="Toyoda A."/>
            <person name="Suzuki Y."/>
            <person name="Hashimoto A."/>
            <person name="Yamaguchi K."/>
            <person name="Sugano A."/>
            <person name="Kohara Y."/>
            <person name="Fujiyama A."/>
            <person name="Anterola A."/>
            <person name="Aoki S."/>
            <person name="Ashton N."/>
            <person name="Barbazuk W.B."/>
            <person name="Barker E."/>
            <person name="Bennetzen J."/>
            <person name="Bezanilla M."/>
            <person name="Blankenship R."/>
            <person name="Cho S.H."/>
            <person name="Dutcher S."/>
            <person name="Estelle M."/>
            <person name="Fawcett J.A."/>
            <person name="Gundlach H."/>
            <person name="Hanada K."/>
            <person name="Heyl A."/>
            <person name="Hicks K.A."/>
            <person name="Hugh J."/>
            <person name="Lohr M."/>
            <person name="Mayer K."/>
            <person name="Melkozernov A."/>
            <person name="Murata T."/>
            <person name="Nelson D."/>
            <person name="Pils B."/>
            <person name="Prigge M."/>
            <person name="Reiss B."/>
            <person name="Renner T."/>
            <person name="Rombauts S."/>
            <person name="Rushton P."/>
            <person name="Sanderfoot A."/>
            <person name="Schween G."/>
            <person name="Shiu S.-H."/>
            <person name="Stueber K."/>
            <person name="Theodoulou F.L."/>
            <person name="Tu H."/>
            <person name="Van de Peer Y."/>
            <person name="Verrier P.J."/>
            <person name="Waters E."/>
            <person name="Wood A."/>
            <person name="Yang L."/>
            <person name="Cove D."/>
            <person name="Cuming A."/>
            <person name="Hasebe M."/>
            <person name="Lucas S."/>
            <person name="Mishler D.B."/>
            <person name="Reski R."/>
            <person name="Grigoriev I."/>
            <person name="Quatrano R.S."/>
            <person name="Boore J.L."/>
        </authorList>
    </citation>
    <scope>NUCLEOTIDE SEQUENCE [LARGE SCALE GENOMIC DNA]</scope>
    <source>
        <strain evidence="1 2">cv. Gransden 2004</strain>
    </source>
</reference>
<dbReference type="AlphaFoldDB" id="A0A7I4C4J0"/>
<protein>
    <submittedName>
        <fullName evidence="1">Uncharacterized protein</fullName>
    </submittedName>
</protein>
<evidence type="ECO:0000313" key="2">
    <source>
        <dbReference type="Proteomes" id="UP000006727"/>
    </source>
</evidence>
<reference evidence="1 2" key="2">
    <citation type="journal article" date="2018" name="Plant J.">
        <title>The Physcomitrella patens chromosome-scale assembly reveals moss genome structure and evolution.</title>
        <authorList>
            <person name="Lang D."/>
            <person name="Ullrich K.K."/>
            <person name="Murat F."/>
            <person name="Fuchs J."/>
            <person name="Jenkins J."/>
            <person name="Haas F.B."/>
            <person name="Piednoel M."/>
            <person name="Gundlach H."/>
            <person name="Van Bel M."/>
            <person name="Meyberg R."/>
            <person name="Vives C."/>
            <person name="Morata J."/>
            <person name="Symeonidi A."/>
            <person name="Hiss M."/>
            <person name="Muchero W."/>
            <person name="Kamisugi Y."/>
            <person name="Saleh O."/>
            <person name="Blanc G."/>
            <person name="Decker E.L."/>
            <person name="van Gessel N."/>
            <person name="Grimwood J."/>
            <person name="Hayes R.D."/>
            <person name="Graham S.W."/>
            <person name="Gunter L.E."/>
            <person name="McDaniel S.F."/>
            <person name="Hoernstein S.N.W."/>
            <person name="Larsson A."/>
            <person name="Li F.W."/>
            <person name="Perroud P.F."/>
            <person name="Phillips J."/>
            <person name="Ranjan P."/>
            <person name="Rokshar D.S."/>
            <person name="Rothfels C.J."/>
            <person name="Schneider L."/>
            <person name="Shu S."/>
            <person name="Stevenson D.W."/>
            <person name="Thummler F."/>
            <person name="Tillich M."/>
            <person name="Villarreal Aguilar J.C."/>
            <person name="Widiez T."/>
            <person name="Wong G.K."/>
            <person name="Wymore A."/>
            <person name="Zhang Y."/>
            <person name="Zimmer A.D."/>
            <person name="Quatrano R.S."/>
            <person name="Mayer K.F.X."/>
            <person name="Goodstein D."/>
            <person name="Casacuberta J.M."/>
            <person name="Vandepoele K."/>
            <person name="Reski R."/>
            <person name="Cuming A.C."/>
            <person name="Tuskan G.A."/>
            <person name="Maumus F."/>
            <person name="Salse J."/>
            <person name="Schmutz J."/>
            <person name="Rensing S.A."/>
        </authorList>
    </citation>
    <scope>NUCLEOTIDE SEQUENCE [LARGE SCALE GENOMIC DNA]</scope>
    <source>
        <strain evidence="1 2">cv. Gransden 2004</strain>
    </source>
</reference>
<dbReference type="EMBL" id="ABEU02000021">
    <property type="status" value="NOT_ANNOTATED_CDS"/>
    <property type="molecule type" value="Genomic_DNA"/>
</dbReference>